<evidence type="ECO:0000259" key="2">
    <source>
        <dbReference type="PROSITE" id="PS50191"/>
    </source>
</evidence>
<keyword evidence="4" id="KW-1185">Reference proteome</keyword>
<dbReference type="InterPro" id="IPR036273">
    <property type="entry name" value="CRAL/TRIO_N_dom_sf"/>
</dbReference>
<feature type="domain" description="CRAL-TRIO" evidence="2">
    <location>
        <begin position="101"/>
        <end position="311"/>
    </location>
</feature>
<dbReference type="InterPro" id="IPR036865">
    <property type="entry name" value="CRAL-TRIO_dom_sf"/>
</dbReference>
<dbReference type="PANTHER" id="PTHR45657">
    <property type="entry name" value="CRAL-TRIO DOMAIN-CONTAINING PROTEIN YKL091C-RELATED"/>
    <property type="match status" value="1"/>
</dbReference>
<dbReference type="InterPro" id="IPR001251">
    <property type="entry name" value="CRAL-TRIO_dom"/>
</dbReference>
<protein>
    <recommendedName>
        <fullName evidence="2">CRAL-TRIO domain-containing protein</fullName>
    </recommendedName>
</protein>
<feature type="region of interest" description="Disordered" evidence="1">
    <location>
        <begin position="387"/>
        <end position="436"/>
    </location>
</feature>
<dbReference type="SMART" id="SM00516">
    <property type="entry name" value="SEC14"/>
    <property type="match status" value="1"/>
</dbReference>
<feature type="compositionally biased region" description="Polar residues" evidence="1">
    <location>
        <begin position="387"/>
        <end position="400"/>
    </location>
</feature>
<comment type="caution">
    <text evidence="3">The sequence shown here is derived from an EMBL/GenBank/DDBJ whole genome shotgun (WGS) entry which is preliminary data.</text>
</comment>
<dbReference type="InterPro" id="IPR011074">
    <property type="entry name" value="CRAL/TRIO_N_dom"/>
</dbReference>
<gene>
    <name evidence="3" type="ORF">Cpir12675_001155</name>
</gene>
<sequence length="436" mass="48463">MAPSHEKQNGAAAKSAVAGAEFAYPNGHLEHLTAPEAAALNSFKDLLITKGRYTAGSPPSHDDATLIRFLRARRWVPEDALTQFLDTEDWRKTNDINVLYQTIDIDAYEQSRVLYPQWTGRRDRKGIPVYTFQIRSLDSKSVVDYEKTGATTNFSKAKTDGKTPAGMLRLFALYENLCQFVFPFSTQLQDRQFANMPISMSTNIIDVSGVSLRQFWSLKNHMQVASTLATANYPETLDRKQPCFDPIIVLEVIGAPAFFSTIWGWIKRWFDPATVSKIFILAPNEVTEVLTSFIDPKNLPKQYGGELDFNWGDLPTVDPAWAGALEWADGYKSFPTGPMVWQPYGDGSRLECLGLGYKNSKPRRDRICTIPKTYLQPWEKEALETTASQTARGSNETAVASEQPAAKMAELSIGGEKNPKNAAVEQAENGVAAPSA</sequence>
<dbReference type="SUPFAM" id="SSF46938">
    <property type="entry name" value="CRAL/TRIO N-terminal domain"/>
    <property type="match status" value="1"/>
</dbReference>
<dbReference type="Pfam" id="PF00650">
    <property type="entry name" value="CRAL_TRIO"/>
    <property type="match status" value="1"/>
</dbReference>
<name>A0ABR3ZH65_9PEZI</name>
<evidence type="ECO:0000313" key="4">
    <source>
        <dbReference type="Proteomes" id="UP001583280"/>
    </source>
</evidence>
<dbReference type="Gene3D" id="3.40.525.10">
    <property type="entry name" value="CRAL-TRIO lipid binding domain"/>
    <property type="match status" value="1"/>
</dbReference>
<dbReference type="PROSITE" id="PS50191">
    <property type="entry name" value="CRAL_TRIO"/>
    <property type="match status" value="1"/>
</dbReference>
<dbReference type="EMBL" id="JAWDJO010000016">
    <property type="protein sequence ID" value="KAL1900048.1"/>
    <property type="molecule type" value="Genomic_DNA"/>
</dbReference>
<proteinExistence type="predicted"/>
<dbReference type="Proteomes" id="UP001583280">
    <property type="component" value="Unassembled WGS sequence"/>
</dbReference>
<reference evidence="3 4" key="1">
    <citation type="journal article" date="2024" name="IMA Fungus">
        <title>IMA Genome - F19 : A genome assembly and annotation guide to empower mycologists, including annotated draft genome sequences of Ceratocystis pirilliformis, Diaporthe australafricana, Fusarium ophioides, Paecilomyces lecythidis, and Sporothrix stenoceras.</title>
        <authorList>
            <person name="Aylward J."/>
            <person name="Wilson A.M."/>
            <person name="Visagie C.M."/>
            <person name="Spraker J."/>
            <person name="Barnes I."/>
            <person name="Buitendag C."/>
            <person name="Ceriani C."/>
            <person name="Del Mar Angel L."/>
            <person name="du Plessis D."/>
            <person name="Fuchs T."/>
            <person name="Gasser K."/>
            <person name="Kramer D."/>
            <person name="Li W."/>
            <person name="Munsamy K."/>
            <person name="Piso A."/>
            <person name="Price J.L."/>
            <person name="Sonnekus B."/>
            <person name="Thomas C."/>
            <person name="van der Nest A."/>
            <person name="van Dijk A."/>
            <person name="van Heerden A."/>
            <person name="van Vuuren N."/>
            <person name="Yilmaz N."/>
            <person name="Duong T.A."/>
            <person name="van der Merwe N.A."/>
            <person name="Wingfield M.J."/>
            <person name="Wingfield B.D."/>
        </authorList>
    </citation>
    <scope>NUCLEOTIDE SEQUENCE [LARGE SCALE GENOMIC DNA]</scope>
    <source>
        <strain evidence="3 4">CMW 12675</strain>
    </source>
</reference>
<dbReference type="CDD" id="cd00170">
    <property type="entry name" value="SEC14"/>
    <property type="match status" value="1"/>
</dbReference>
<evidence type="ECO:0000256" key="1">
    <source>
        <dbReference type="SAM" id="MobiDB-lite"/>
    </source>
</evidence>
<dbReference type="SMART" id="SM01100">
    <property type="entry name" value="CRAL_TRIO_N"/>
    <property type="match status" value="1"/>
</dbReference>
<dbReference type="PANTHER" id="PTHR45657:SF3">
    <property type="entry name" value="TRANSPORTER, PUTATIVE (AFU_ORTHOLOGUE AFUA_5G09260)-RELATED"/>
    <property type="match status" value="1"/>
</dbReference>
<evidence type="ECO:0000313" key="3">
    <source>
        <dbReference type="EMBL" id="KAL1900048.1"/>
    </source>
</evidence>
<dbReference type="Gene3D" id="1.10.8.20">
    <property type="entry name" value="N-terminal domain of phosphatidylinositol transfer protein sec14p"/>
    <property type="match status" value="1"/>
</dbReference>
<accession>A0ABR3ZH65</accession>
<dbReference type="InterPro" id="IPR051026">
    <property type="entry name" value="PI/PC_transfer"/>
</dbReference>
<dbReference type="SUPFAM" id="SSF52087">
    <property type="entry name" value="CRAL/TRIO domain"/>
    <property type="match status" value="1"/>
</dbReference>
<organism evidence="3 4">
    <name type="scientific">Ceratocystis pirilliformis</name>
    <dbReference type="NCBI Taxonomy" id="259994"/>
    <lineage>
        <taxon>Eukaryota</taxon>
        <taxon>Fungi</taxon>
        <taxon>Dikarya</taxon>
        <taxon>Ascomycota</taxon>
        <taxon>Pezizomycotina</taxon>
        <taxon>Sordariomycetes</taxon>
        <taxon>Hypocreomycetidae</taxon>
        <taxon>Microascales</taxon>
        <taxon>Ceratocystidaceae</taxon>
        <taxon>Ceratocystis</taxon>
    </lineage>
</organism>
<dbReference type="Pfam" id="PF03765">
    <property type="entry name" value="CRAL_TRIO_N"/>
    <property type="match status" value="1"/>
</dbReference>